<organism evidence="1">
    <name type="scientific">Serratia marcescens</name>
    <dbReference type="NCBI Taxonomy" id="615"/>
    <lineage>
        <taxon>Bacteria</taxon>
        <taxon>Pseudomonadati</taxon>
        <taxon>Pseudomonadota</taxon>
        <taxon>Gammaproteobacteria</taxon>
        <taxon>Enterobacterales</taxon>
        <taxon>Yersiniaceae</taxon>
        <taxon>Serratia</taxon>
    </lineage>
</organism>
<protein>
    <submittedName>
        <fullName evidence="1">Uncharacterized protein</fullName>
    </submittedName>
</protein>
<sequence length="76" mass="8319">MRRQRLYDDLHRVGAVHDAAGHRAVYGGSLRGKNVLSMLTQVTGHLRAGLRAVGAVWLQPGVQRGQCGVRGSKRRC</sequence>
<dbReference type="EMBL" id="JAGETR010000069">
    <property type="protein sequence ID" value="MBO2006880.1"/>
    <property type="molecule type" value="Genomic_DNA"/>
</dbReference>
<comment type="caution">
    <text evidence="1">The sequence shown here is derived from an EMBL/GenBank/DDBJ whole genome shotgun (WGS) entry which is preliminary data.</text>
</comment>
<gene>
    <name evidence="1" type="ORF">J4732_11470</name>
</gene>
<accession>A0A939SUM5</accession>
<proteinExistence type="predicted"/>
<name>A0A939SUM5_SERMA</name>
<evidence type="ECO:0000313" key="1">
    <source>
        <dbReference type="EMBL" id="MBO2006880.1"/>
    </source>
</evidence>
<reference evidence="1" key="1">
    <citation type="submission" date="2021-03" db="EMBL/GenBank/DDBJ databases">
        <title>Molecular epidemiology and mechanisms of colistin and carbapenem resistance in Enterobacteriaceae from clinical isolates, the environment and porcine samples in Pretoria, South Africa.</title>
        <authorList>
            <person name="Bogoshi D."/>
            <person name="Mbelle N.M."/>
            <person name="Naidoo V."/>
            <person name="Osei Sekyere J."/>
        </authorList>
    </citation>
    <scope>NUCLEOTIDE SEQUENCE</scope>
    <source>
        <strain evidence="1">C080</strain>
    </source>
</reference>
<dbReference type="AlphaFoldDB" id="A0A939SUM5"/>